<evidence type="ECO:0000259" key="9">
    <source>
        <dbReference type="Pfam" id="PF00171"/>
    </source>
</evidence>
<dbReference type="PIRSF" id="PIRSF000111">
    <property type="entry name" value="ALDH_ADH"/>
    <property type="match status" value="1"/>
</dbReference>
<dbReference type="PANTHER" id="PTHR11496">
    <property type="entry name" value="ALCOHOL DEHYDROGENASE"/>
    <property type="match status" value="1"/>
</dbReference>
<protein>
    <recommendedName>
        <fullName evidence="8">Aldehyde-alcohol dehydrogenase</fullName>
    </recommendedName>
</protein>
<dbReference type="Gene3D" id="1.20.1090.10">
    <property type="entry name" value="Dehydroquinate synthase-like - alpha domain"/>
    <property type="match status" value="1"/>
</dbReference>
<evidence type="ECO:0000313" key="12">
    <source>
        <dbReference type="EMBL" id="ADY57001.1"/>
    </source>
</evidence>
<evidence type="ECO:0000256" key="5">
    <source>
        <dbReference type="ARBA" id="ARBA00023268"/>
    </source>
</evidence>
<comment type="cofactor">
    <cofactor evidence="1">
        <name>Fe(2+)</name>
        <dbReference type="ChEBI" id="CHEBI:29033"/>
    </cofactor>
</comment>
<keyword evidence="13" id="KW-1185">Reference proteome</keyword>
<dbReference type="KEGG" id="sgy:Sgly_2728"/>
<dbReference type="AlphaFoldDB" id="F0SXU0"/>
<dbReference type="SUPFAM" id="SSF53720">
    <property type="entry name" value="ALDH-like"/>
    <property type="match status" value="1"/>
</dbReference>
<dbReference type="InterPro" id="IPR056798">
    <property type="entry name" value="ADH_Fe_C"/>
</dbReference>
<reference evidence="12 13" key="1">
    <citation type="journal article" date="2011" name="Stand. Genomic Sci.">
        <title>Complete genome sequence of Syntrophobotulus glycolicus type strain (FlGlyR).</title>
        <authorList>
            <person name="Han C."/>
            <person name="Mwirichia R."/>
            <person name="Chertkov O."/>
            <person name="Held B."/>
            <person name="Lapidus A."/>
            <person name="Nolan M."/>
            <person name="Lucas S."/>
            <person name="Hammon N."/>
            <person name="Deshpande S."/>
            <person name="Cheng J.F."/>
            <person name="Tapia R."/>
            <person name="Goodwin L."/>
            <person name="Pitluck S."/>
            <person name="Huntemann M."/>
            <person name="Liolios K."/>
            <person name="Ivanova N."/>
            <person name="Pagani I."/>
            <person name="Mavromatis K."/>
            <person name="Ovchinikova G."/>
            <person name="Pati A."/>
            <person name="Chen A."/>
            <person name="Palaniappan K."/>
            <person name="Land M."/>
            <person name="Hauser L."/>
            <person name="Brambilla E.M."/>
            <person name="Rohde M."/>
            <person name="Spring S."/>
            <person name="Sikorski J."/>
            <person name="Goker M."/>
            <person name="Woyke T."/>
            <person name="Bristow J."/>
            <person name="Eisen J.A."/>
            <person name="Markowitz V."/>
            <person name="Hugenholtz P."/>
            <person name="Kyrpides N.C."/>
            <person name="Klenk H.P."/>
            <person name="Detter J.C."/>
        </authorList>
    </citation>
    <scope>NUCLEOTIDE SEQUENCE [LARGE SCALE GENOMIC DNA]</scope>
    <source>
        <strain evidence="13">DSM 8271 / FlGlyR</strain>
    </source>
</reference>
<dbReference type="InterPro" id="IPR016163">
    <property type="entry name" value="Ald_DH_C"/>
</dbReference>
<feature type="domain" description="Fe-containing alcohol dehydrogenase-like C-terminal" evidence="11">
    <location>
        <begin position="644"/>
        <end position="854"/>
    </location>
</feature>
<dbReference type="GO" id="GO:0006066">
    <property type="term" value="P:alcohol metabolic process"/>
    <property type="evidence" value="ECO:0007669"/>
    <property type="project" value="InterPro"/>
</dbReference>
<dbReference type="GO" id="GO:0004022">
    <property type="term" value="F:alcohol dehydrogenase (NAD+) activity"/>
    <property type="evidence" value="ECO:0007669"/>
    <property type="project" value="UniProtKB-UniRule"/>
</dbReference>
<dbReference type="NCBIfam" id="NF010378">
    <property type="entry name" value="PRK13805.1"/>
    <property type="match status" value="1"/>
</dbReference>
<name>F0SXU0_SYNGF</name>
<feature type="domain" description="Alcohol dehydrogenase iron-type/glycerol dehydrogenase GldA" evidence="10">
    <location>
        <begin position="455"/>
        <end position="633"/>
    </location>
</feature>
<evidence type="ECO:0000259" key="11">
    <source>
        <dbReference type="Pfam" id="PF25137"/>
    </source>
</evidence>
<dbReference type="HOGENOM" id="CLU_007207_1_0_9"/>
<dbReference type="SUPFAM" id="SSF56796">
    <property type="entry name" value="Dehydroquinate synthase-like"/>
    <property type="match status" value="1"/>
</dbReference>
<comment type="similarity">
    <text evidence="7 8">In the C-terminal section; belongs to the iron-containing alcohol dehydrogenase family.</text>
</comment>
<feature type="domain" description="Aldehyde dehydrogenase" evidence="9">
    <location>
        <begin position="3"/>
        <end position="268"/>
    </location>
</feature>
<dbReference type="FunFam" id="3.40.50.1970:FF:000002">
    <property type="entry name" value="Aldehyde-alcohol dehydrogenase"/>
    <property type="match status" value="1"/>
</dbReference>
<evidence type="ECO:0000256" key="4">
    <source>
        <dbReference type="ARBA" id="ARBA00023027"/>
    </source>
</evidence>
<dbReference type="Proteomes" id="UP000007488">
    <property type="component" value="Chromosome"/>
</dbReference>
<dbReference type="InterPro" id="IPR015590">
    <property type="entry name" value="Aldehyde_DH_dom"/>
</dbReference>
<dbReference type="Pfam" id="PF25137">
    <property type="entry name" value="ADH_Fe_C"/>
    <property type="match status" value="1"/>
</dbReference>
<dbReference type="InterPro" id="IPR034789">
    <property type="entry name" value="AAD_C"/>
</dbReference>
<comment type="similarity">
    <text evidence="6 8">In the N-terminal section; belongs to the aldehyde dehydrogenase family.</text>
</comment>
<evidence type="ECO:0000256" key="1">
    <source>
        <dbReference type="ARBA" id="ARBA00001954"/>
    </source>
</evidence>
<evidence type="ECO:0000256" key="3">
    <source>
        <dbReference type="ARBA" id="ARBA00023004"/>
    </source>
</evidence>
<dbReference type="Pfam" id="PF00465">
    <property type="entry name" value="Fe-ADH"/>
    <property type="match status" value="1"/>
</dbReference>
<dbReference type="InterPro" id="IPR039697">
    <property type="entry name" value="Alcohol_dehydrogenase_Fe"/>
</dbReference>
<dbReference type="STRING" id="645991.Sgly_2728"/>
<dbReference type="CDD" id="cd07122">
    <property type="entry name" value="ALDH_F20_ACDH"/>
    <property type="match status" value="1"/>
</dbReference>
<keyword evidence="2 8" id="KW-0560">Oxidoreductase</keyword>
<dbReference type="GO" id="GO:0008774">
    <property type="term" value="F:acetaldehyde dehydrogenase (acetylating) activity"/>
    <property type="evidence" value="ECO:0007669"/>
    <property type="project" value="UniProtKB-UniRule"/>
</dbReference>
<accession>F0SXU0</accession>
<evidence type="ECO:0000256" key="8">
    <source>
        <dbReference type="PIRNR" id="PIRNR000111"/>
    </source>
</evidence>
<dbReference type="GO" id="GO:0046872">
    <property type="term" value="F:metal ion binding"/>
    <property type="evidence" value="ECO:0007669"/>
    <property type="project" value="InterPro"/>
</dbReference>
<dbReference type="InterPro" id="IPR016162">
    <property type="entry name" value="Ald_DH_N"/>
</dbReference>
<evidence type="ECO:0000313" key="13">
    <source>
        <dbReference type="Proteomes" id="UP000007488"/>
    </source>
</evidence>
<dbReference type="Gene3D" id="3.40.605.10">
    <property type="entry name" value="Aldehyde Dehydrogenase, Chain A, domain 1"/>
    <property type="match status" value="1"/>
</dbReference>
<gene>
    <name evidence="12" type="ordered locus">Sgly_2728</name>
</gene>
<dbReference type="OrthoDB" id="9804734at2"/>
<dbReference type="FunFam" id="1.20.1090.10:FF:000001">
    <property type="entry name" value="Aldehyde-alcohol dehydrogenase"/>
    <property type="match status" value="1"/>
</dbReference>
<evidence type="ECO:0000256" key="6">
    <source>
        <dbReference type="ARBA" id="ARBA00035641"/>
    </source>
</evidence>
<dbReference type="InterPro" id="IPR016161">
    <property type="entry name" value="Ald_DH/histidinol_DH"/>
</dbReference>
<proteinExistence type="inferred from homology"/>
<organism evidence="12 13">
    <name type="scientific">Syntrophobotulus glycolicus (strain DSM 8271 / FlGlyR)</name>
    <dbReference type="NCBI Taxonomy" id="645991"/>
    <lineage>
        <taxon>Bacteria</taxon>
        <taxon>Bacillati</taxon>
        <taxon>Bacillota</taxon>
        <taxon>Clostridia</taxon>
        <taxon>Eubacteriales</taxon>
        <taxon>Desulfitobacteriaceae</taxon>
        <taxon>Syntrophobotulus</taxon>
    </lineage>
</organism>
<dbReference type="CDD" id="cd08178">
    <property type="entry name" value="AAD_C"/>
    <property type="match status" value="1"/>
</dbReference>
<dbReference type="InterPro" id="IPR001670">
    <property type="entry name" value="ADH_Fe/GldA"/>
</dbReference>
<keyword evidence="3" id="KW-0408">Iron</keyword>
<evidence type="ECO:0000259" key="10">
    <source>
        <dbReference type="Pfam" id="PF00465"/>
    </source>
</evidence>
<sequence>MEKTQNSEIDKLVDQAYLALNSFMTMDQEQIDHIVKEMALAGLEKQLYLAKLAVEETGRGIIEDKVTKNIFATEYIYHSIKYIKTVGIIDENDYENIAEIAEPVGVIAGITPVTNPTSTTLFKSIIAMKTRNPIIFAFHPNSQKCSSEAARIVRDAAVKAGAPENCIQWVESPSIEKTNELMNHKRISLILATGGSGMVRSAYSAGKPALGVGPGNVPCYIEKSADIKTSVTDIIISKTFDNGMICASEQSIVVDEAVFSEVVSYMKELKCRFLSKEEIQKLEKAVINPQTGGINPNIVGQSAYTIAKIAGIDTPSDTKILIAELPGVGREYPLSAEKLSPILSFYKARDSRHGIEICDKIVRFGGLGHSAVIHSHNDDIIREFSSVMKTGRLIINQPSSQGAIGDVYNTYLPSLTLGCGSFGHNTTTSNITAVNLINKKRVAKRTVNMQWFKIPDRIYFEYGSTRYLEKMPDITRAMIITDKVMLQNGFVDKVLYYLRKRQDYVHSEVFADVEPDPSIETVQRGLSVMRSFRPDVIIALGGGSPIDAAKAMWMFYENPEVDFEALTYKFMDIRKRIYKIPRSEQKAKFVAIPTTSGTGSEVTSFAVITDKAKEIKYPIADYELTPDVAIIDPEFTLSIPASVTADTGLDVLTHAIESYVSIMASDYTDALAVKAAQLVFKYLPRAYQNGSDREAREKLHNASCIAGMAFTNAFLGINHALAHKLGGEFNIPHGRANAIMLPHVIRYNSQIPSKFAIFPKYGYYAAPQKYAELAEAIGLRFRTPSEGVEKLVQAIIKLQSELKMPPSISAAGVTKEAFEKKVDRLAEEAFQDQTTTANPRLPLISELKELYLQAF</sequence>
<evidence type="ECO:0000256" key="2">
    <source>
        <dbReference type="ARBA" id="ARBA00023002"/>
    </source>
</evidence>
<dbReference type="Gene3D" id="3.40.309.10">
    <property type="entry name" value="Aldehyde Dehydrogenase, Chain A, domain 2"/>
    <property type="match status" value="1"/>
</dbReference>
<dbReference type="PROSITE" id="PS00913">
    <property type="entry name" value="ADH_IRON_1"/>
    <property type="match status" value="1"/>
</dbReference>
<dbReference type="GO" id="GO:0015976">
    <property type="term" value="P:carbon utilization"/>
    <property type="evidence" value="ECO:0007669"/>
    <property type="project" value="InterPro"/>
</dbReference>
<evidence type="ECO:0000256" key="7">
    <source>
        <dbReference type="ARBA" id="ARBA00035645"/>
    </source>
</evidence>
<dbReference type="Pfam" id="PF00171">
    <property type="entry name" value="Aldedh"/>
    <property type="match status" value="1"/>
</dbReference>
<dbReference type="EMBL" id="CP002547">
    <property type="protein sequence ID" value="ADY57001.1"/>
    <property type="molecule type" value="Genomic_DNA"/>
</dbReference>
<dbReference type="RefSeq" id="WP_013625821.1">
    <property type="nucleotide sequence ID" value="NC_015172.1"/>
</dbReference>
<dbReference type="eggNOG" id="COG1454">
    <property type="taxonomic scope" value="Bacteria"/>
</dbReference>
<keyword evidence="4" id="KW-0520">NAD</keyword>
<reference evidence="13" key="2">
    <citation type="submission" date="2011-02" db="EMBL/GenBank/DDBJ databases">
        <title>The complete genome of Syntrophobotulus glycolicus DSM 8271.</title>
        <authorList>
            <person name="Lucas S."/>
            <person name="Copeland A."/>
            <person name="Lapidus A."/>
            <person name="Bruce D."/>
            <person name="Goodwin L."/>
            <person name="Pitluck S."/>
            <person name="Kyrpides N."/>
            <person name="Mavromatis K."/>
            <person name="Pagani I."/>
            <person name="Ivanova N."/>
            <person name="Mikhailova N."/>
            <person name="Chertkov O."/>
            <person name="Held B."/>
            <person name="Detter J.C."/>
            <person name="Tapia R."/>
            <person name="Han C."/>
            <person name="Land M."/>
            <person name="Hauser L."/>
            <person name="Markowitz V."/>
            <person name="Cheng J.-F."/>
            <person name="Hugenholtz P."/>
            <person name="Woyke T."/>
            <person name="Wu D."/>
            <person name="Spring S."/>
            <person name="Schroeder M."/>
            <person name="Brambilla E."/>
            <person name="Klenk H.-P."/>
            <person name="Eisen J.A."/>
        </authorList>
    </citation>
    <scope>NUCLEOTIDE SEQUENCE [LARGE SCALE GENOMIC DNA]</scope>
    <source>
        <strain evidence="13">DSM 8271 / FlGlyR</strain>
    </source>
</reference>
<dbReference type="Gene3D" id="3.40.50.1970">
    <property type="match status" value="1"/>
</dbReference>
<dbReference type="PANTHER" id="PTHR11496:SF83">
    <property type="entry name" value="HYDROXYACID-OXOACID TRANSHYDROGENASE, MITOCHONDRIAL"/>
    <property type="match status" value="1"/>
</dbReference>
<dbReference type="InterPro" id="IPR018211">
    <property type="entry name" value="ADH_Fe_CS"/>
</dbReference>
<dbReference type="InterPro" id="IPR012079">
    <property type="entry name" value="Bifunc_Ald-ADH"/>
</dbReference>
<keyword evidence="5" id="KW-0511">Multifunctional enzyme</keyword>
<dbReference type="eggNOG" id="COG1012">
    <property type="taxonomic scope" value="Bacteria"/>
</dbReference>